<name>A0A8H6HMN1_9AGAR</name>
<keyword evidence="2" id="KW-1185">Reference proteome</keyword>
<organism evidence="1 2">
    <name type="scientific">Ephemerocybe angulata</name>
    <dbReference type="NCBI Taxonomy" id="980116"/>
    <lineage>
        <taxon>Eukaryota</taxon>
        <taxon>Fungi</taxon>
        <taxon>Dikarya</taxon>
        <taxon>Basidiomycota</taxon>
        <taxon>Agaricomycotina</taxon>
        <taxon>Agaricomycetes</taxon>
        <taxon>Agaricomycetidae</taxon>
        <taxon>Agaricales</taxon>
        <taxon>Agaricineae</taxon>
        <taxon>Psathyrellaceae</taxon>
        <taxon>Ephemerocybe</taxon>
    </lineage>
</organism>
<protein>
    <submittedName>
        <fullName evidence="1">Uncharacterized protein</fullName>
    </submittedName>
</protein>
<reference evidence="1 2" key="1">
    <citation type="submission" date="2020-07" db="EMBL/GenBank/DDBJ databases">
        <title>Comparative genomics of pyrophilous fungi reveals a link between fire events and developmental genes.</title>
        <authorList>
            <consortium name="DOE Joint Genome Institute"/>
            <person name="Steindorff A.S."/>
            <person name="Carver A."/>
            <person name="Calhoun S."/>
            <person name="Stillman K."/>
            <person name="Liu H."/>
            <person name="Lipzen A."/>
            <person name="Pangilinan J."/>
            <person name="Labutti K."/>
            <person name="Bruns T.D."/>
            <person name="Grigoriev I.V."/>
        </authorList>
    </citation>
    <scope>NUCLEOTIDE SEQUENCE [LARGE SCALE GENOMIC DNA]</scope>
    <source>
        <strain evidence="1 2">CBS 144469</strain>
    </source>
</reference>
<evidence type="ECO:0000313" key="2">
    <source>
        <dbReference type="Proteomes" id="UP000521943"/>
    </source>
</evidence>
<sequence length="187" mass="21164">MECNNEFICKAFGSAHAMRELCASLNTLTTTVQKRHAALLHTLVPTFHNLFATTMKARIYVMDNWVDIVEGGVVPLLARLLPSVRSDDDVLLGFSMVPISTFTTGVICHPRVIERHLVWYPSGDVPDLAIIAHWKERWRHATPFIRSYLKRDGTVVTICDNHACSRRLSKDEPAQTLRRDSAPVPRM</sequence>
<dbReference type="EMBL" id="JACGCI010000066">
    <property type="protein sequence ID" value="KAF6749122.1"/>
    <property type="molecule type" value="Genomic_DNA"/>
</dbReference>
<proteinExistence type="predicted"/>
<dbReference type="OrthoDB" id="3064659at2759"/>
<comment type="caution">
    <text evidence="1">The sequence shown here is derived from an EMBL/GenBank/DDBJ whole genome shotgun (WGS) entry which is preliminary data.</text>
</comment>
<evidence type="ECO:0000313" key="1">
    <source>
        <dbReference type="EMBL" id="KAF6749122.1"/>
    </source>
</evidence>
<gene>
    <name evidence="1" type="ORF">DFP72DRAFT_548946</name>
</gene>
<dbReference type="Proteomes" id="UP000521943">
    <property type="component" value="Unassembled WGS sequence"/>
</dbReference>
<accession>A0A8H6HMN1</accession>
<dbReference type="AlphaFoldDB" id="A0A8H6HMN1"/>